<sequence>MEPLVTFALVLPANGEGAGHLVREALGQSWTRREILVAGRHRDGSIVEGFAAAEEMVRWVPVGEGLSAPTVLAREAQGEWIQWLRPGESLSPGKITNQLQEAGEPSMWDLLCSPYRLRNWGMVPILDPHLDMVSYVARLGAAFPFAAPLLWSTSSLRRLLGRRRDISFVGEDLLRWLRPRPKIGIGRESGSVCPGEANEPTREGWSLTLAWSLVLLLAERDPQGSLQAERLFPLLRAMDSLLAGRVAAGMGARNLSAKIFPRGRLAEAVMRRLREAEKAMRRGRQSLLRKMGLRRNRPLSAGRVEADEGAYASWIEAYERLDGADREAIRGEIGRFPRRPLLSVVMPVFNTPEQWLQRAIDSVRQQLYPDWELCLADDGSTAAHIRRLLETNRQRDPRIRVVFRAERGGIAAASNSALELARGEWIVLLDHDDELAEDALYMVVREILRDPEARLFYSDEDKIDEAGRRFHPYCKPDFSYDLLLSQNCINHLGVYRADLLRSLGGFRCGFDGSQDYDLALRFVEKLEPSQIRHIPRILYHWRAIASSGAACVEAKPYAYEAARRAITDHLRRIGGSAEVLHTRIPWGHRVRWKVPANLRASLLLGAGGNEERLRRSVESIRNRTEGQGYELLVIGGGGREKVEGVRALAPPTELVGPRLWSWAARRAEGEVLVFLESPVEVEGSCWLGELVSQAMRPGVGAVGARILATDGTVSEAGIVLGIDGCAGAAFRGWSAESIGYFGQAILVRNPPAVSAACLATRRALFEECGGFDEGYRLRLWDIDYCLRVREKGHRIVFTPDAELVREEAMGEVPTEDRERFRAKWARAIESNPGYNPNLGLECGGYGLAWPPRSRRPWRG</sequence>
<dbReference type="InterPro" id="IPR050834">
    <property type="entry name" value="Glycosyltransf_2"/>
</dbReference>
<dbReference type="SUPFAM" id="SSF53448">
    <property type="entry name" value="Nucleotide-diphospho-sugar transferases"/>
    <property type="match status" value="2"/>
</dbReference>
<organism evidence="2 3">
    <name type="scientific">Methylacidimicrobium cyclopophantes</name>
    <dbReference type="NCBI Taxonomy" id="1041766"/>
    <lineage>
        <taxon>Bacteria</taxon>
        <taxon>Pseudomonadati</taxon>
        <taxon>Verrucomicrobiota</taxon>
        <taxon>Methylacidimicrobium</taxon>
    </lineage>
</organism>
<dbReference type="EMBL" id="CABFUZ020000141">
    <property type="protein sequence ID" value="VVM07012.1"/>
    <property type="molecule type" value="Genomic_DNA"/>
</dbReference>
<keyword evidence="3" id="KW-1185">Reference proteome</keyword>
<dbReference type="AlphaFoldDB" id="A0A5E6MBU9"/>
<dbReference type="RefSeq" id="WP_142525402.1">
    <property type="nucleotide sequence ID" value="NZ_CABFUZ020000141.1"/>
</dbReference>
<dbReference type="Proteomes" id="UP000381693">
    <property type="component" value="Unassembled WGS sequence"/>
</dbReference>
<dbReference type="GO" id="GO:0044010">
    <property type="term" value="P:single-species biofilm formation"/>
    <property type="evidence" value="ECO:0007669"/>
    <property type="project" value="TreeGrafter"/>
</dbReference>
<dbReference type="Gene3D" id="3.90.550.10">
    <property type="entry name" value="Spore Coat Polysaccharide Biosynthesis Protein SpsA, Chain A"/>
    <property type="match status" value="2"/>
</dbReference>
<comment type="caution">
    <text evidence="2">The sequence shown here is derived from an EMBL/GenBank/DDBJ whole genome shotgun (WGS) entry which is preliminary data.</text>
</comment>
<dbReference type="InterPro" id="IPR001173">
    <property type="entry name" value="Glyco_trans_2-like"/>
</dbReference>
<reference evidence="2" key="1">
    <citation type="submission" date="2019-09" db="EMBL/GenBank/DDBJ databases">
        <authorList>
            <person name="Cremers G."/>
        </authorList>
    </citation>
    <scope>NUCLEOTIDE SEQUENCE [LARGE SCALE GENOMIC DNA]</scope>
    <source>
        <strain evidence="2">3B</strain>
    </source>
</reference>
<dbReference type="Pfam" id="PF00535">
    <property type="entry name" value="Glycos_transf_2"/>
    <property type="match status" value="1"/>
</dbReference>
<dbReference type="CDD" id="cd04184">
    <property type="entry name" value="GT2_RfbC_Mx_like"/>
    <property type="match status" value="1"/>
</dbReference>
<evidence type="ECO:0000259" key="1">
    <source>
        <dbReference type="Pfam" id="PF00535"/>
    </source>
</evidence>
<gene>
    <name evidence="2" type="primary">rfbC</name>
    <name evidence="2" type="ORF">MAMC_01397</name>
</gene>
<feature type="domain" description="Glycosyltransferase 2-like" evidence="1">
    <location>
        <begin position="343"/>
        <end position="502"/>
    </location>
</feature>
<proteinExistence type="predicted"/>
<dbReference type="OrthoDB" id="396512at2"/>
<dbReference type="PANTHER" id="PTHR43685">
    <property type="entry name" value="GLYCOSYLTRANSFERASE"/>
    <property type="match status" value="1"/>
</dbReference>
<evidence type="ECO:0000313" key="2">
    <source>
        <dbReference type="EMBL" id="VVM07012.1"/>
    </source>
</evidence>
<dbReference type="InterPro" id="IPR029044">
    <property type="entry name" value="Nucleotide-diphossugar_trans"/>
</dbReference>
<accession>A0A5E6MBU9</accession>
<protein>
    <submittedName>
        <fullName evidence="2">O-antigen biosynthesis protein</fullName>
    </submittedName>
</protein>
<dbReference type="PANTHER" id="PTHR43685:SF2">
    <property type="entry name" value="GLYCOSYLTRANSFERASE 2-LIKE DOMAIN-CONTAINING PROTEIN"/>
    <property type="match status" value="1"/>
</dbReference>
<name>A0A5E6MBU9_9BACT</name>
<evidence type="ECO:0000313" key="3">
    <source>
        <dbReference type="Proteomes" id="UP000381693"/>
    </source>
</evidence>